<accession>A0ABW1UMJ9</accession>
<keyword evidence="2" id="KW-1185">Reference proteome</keyword>
<reference evidence="2" key="1">
    <citation type="journal article" date="2019" name="Int. J. Syst. Evol. Microbiol.">
        <title>The Global Catalogue of Microorganisms (GCM) 10K type strain sequencing project: providing services to taxonomists for standard genome sequencing and annotation.</title>
        <authorList>
            <consortium name="The Broad Institute Genomics Platform"/>
            <consortium name="The Broad Institute Genome Sequencing Center for Infectious Disease"/>
            <person name="Wu L."/>
            <person name="Ma J."/>
        </authorList>
    </citation>
    <scope>NUCLEOTIDE SEQUENCE [LARGE SCALE GENOMIC DNA]</scope>
    <source>
        <strain evidence="2">CCM 8897</strain>
    </source>
</reference>
<organism evidence="1 2">
    <name type="scientific">Lapidilactobacillus achengensis</name>
    <dbReference type="NCBI Taxonomy" id="2486000"/>
    <lineage>
        <taxon>Bacteria</taxon>
        <taxon>Bacillati</taxon>
        <taxon>Bacillota</taxon>
        <taxon>Bacilli</taxon>
        <taxon>Lactobacillales</taxon>
        <taxon>Lactobacillaceae</taxon>
        <taxon>Lapidilactobacillus</taxon>
    </lineage>
</organism>
<evidence type="ECO:0000313" key="1">
    <source>
        <dbReference type="EMBL" id="MFC6314295.1"/>
    </source>
</evidence>
<sequence>MIIFEDFFSQAPLTKLTLTSNYLQFFPAEMDESLIQQVTIDVQGHIEFIEALSHSGLNLRRKKNQIEPLVAQLLLVTIGTAFLQRLPDVLPTDRGTWELSLENAAGMTQPFRGSLGQCFAEPTLNLSELIRTTIKLPNVIAFGEPQPIDLIQRITIDYHKVRQLNFDRFADWLHDPDFPVIKSTDDQTEQLIIDRPTATITRIHDQGSGSKITRKYEFTNQVAKLLDDFAVIGLFAYTEGQAANGNATPDEFKDYRITIDYEKKPQRVLRGSFDKNGLPEDFPTFAEELNQVFQFYDQSDLLDSEIYDKTERRPSDLIFCLVTFKGGGKSYYYLTDDEQIAAGDFVIVPAGPDNHEATAKVIEVEYFSLADAPVPVETIKRIIRKTIPPD</sequence>
<dbReference type="EMBL" id="JBHSSM010000005">
    <property type="protein sequence ID" value="MFC6314295.1"/>
    <property type="molecule type" value="Genomic_DNA"/>
</dbReference>
<name>A0ABW1UMJ9_9LACO</name>
<evidence type="ECO:0000313" key="2">
    <source>
        <dbReference type="Proteomes" id="UP001596310"/>
    </source>
</evidence>
<proteinExistence type="predicted"/>
<dbReference type="RefSeq" id="WP_125596798.1">
    <property type="nucleotide sequence ID" value="NZ_JBHSSM010000005.1"/>
</dbReference>
<protein>
    <submittedName>
        <fullName evidence="1">Uncharacterized protein</fullName>
    </submittedName>
</protein>
<dbReference type="Proteomes" id="UP001596310">
    <property type="component" value="Unassembled WGS sequence"/>
</dbReference>
<gene>
    <name evidence="1" type="ORF">ACFQHW_01750</name>
</gene>
<comment type="caution">
    <text evidence="1">The sequence shown here is derived from an EMBL/GenBank/DDBJ whole genome shotgun (WGS) entry which is preliminary data.</text>
</comment>